<proteinExistence type="predicted"/>
<dbReference type="AlphaFoldDB" id="A0AAV7A9I6"/>
<comment type="caution">
    <text evidence="1">The sequence shown here is derived from an EMBL/GenBank/DDBJ whole genome shotgun (WGS) entry which is preliminary data.</text>
</comment>
<keyword evidence="2" id="KW-1185">Reference proteome</keyword>
<gene>
    <name evidence="1" type="ORF">GDO81_016784</name>
</gene>
<sequence length="77" mass="8342">MLILAQSTVIPGRCPATSVHHHRPPSPKCIQAGDAWIRQGVNSRSMEVPEVVRGPTGTRRGVRITAAAWGDHHVDDV</sequence>
<evidence type="ECO:0000313" key="1">
    <source>
        <dbReference type="EMBL" id="KAG8557932.1"/>
    </source>
</evidence>
<protein>
    <submittedName>
        <fullName evidence="1">Uncharacterized protein</fullName>
    </submittedName>
</protein>
<dbReference type="EMBL" id="WNYA01000008">
    <property type="protein sequence ID" value="KAG8557932.1"/>
    <property type="molecule type" value="Genomic_DNA"/>
</dbReference>
<organism evidence="1 2">
    <name type="scientific">Engystomops pustulosus</name>
    <name type="common">Tungara frog</name>
    <name type="synonym">Physalaemus pustulosus</name>
    <dbReference type="NCBI Taxonomy" id="76066"/>
    <lineage>
        <taxon>Eukaryota</taxon>
        <taxon>Metazoa</taxon>
        <taxon>Chordata</taxon>
        <taxon>Craniata</taxon>
        <taxon>Vertebrata</taxon>
        <taxon>Euteleostomi</taxon>
        <taxon>Amphibia</taxon>
        <taxon>Batrachia</taxon>
        <taxon>Anura</taxon>
        <taxon>Neobatrachia</taxon>
        <taxon>Hyloidea</taxon>
        <taxon>Leptodactylidae</taxon>
        <taxon>Leiuperinae</taxon>
        <taxon>Engystomops</taxon>
    </lineage>
</organism>
<name>A0AAV7A9I6_ENGPU</name>
<reference evidence="1" key="1">
    <citation type="thesis" date="2020" institute="ProQuest LLC" country="789 East Eisenhower Parkway, Ann Arbor, MI, USA">
        <title>Comparative Genomics and Chromosome Evolution.</title>
        <authorList>
            <person name="Mudd A.B."/>
        </authorList>
    </citation>
    <scope>NUCLEOTIDE SEQUENCE</scope>
    <source>
        <strain evidence="1">237g6f4</strain>
        <tissue evidence="1">Blood</tissue>
    </source>
</reference>
<accession>A0AAV7A9I6</accession>
<dbReference type="Proteomes" id="UP000824782">
    <property type="component" value="Unassembled WGS sequence"/>
</dbReference>
<evidence type="ECO:0000313" key="2">
    <source>
        <dbReference type="Proteomes" id="UP000824782"/>
    </source>
</evidence>